<dbReference type="NCBIfam" id="TIGR02775">
    <property type="entry name" value="TrbG_Ti"/>
    <property type="match status" value="1"/>
</dbReference>
<evidence type="ECO:0000256" key="1">
    <source>
        <dbReference type="ARBA" id="ARBA00006135"/>
    </source>
</evidence>
<sequence length="291" mass="32386">MTSLAEAESYTEHTMPTLIMNGQMKPMPLDVELFDSGPSLSGFQAVSYANDAAIVKPTTDNYLNAIQLYPYTPGSLYQVYTSPTQITDIALEKGEGLITVSAGDTERWTVGDTVSGSGVNEQVHILVKPMAANLSTNAIITSTRRTYYLDLKSFADTYMAAVSWRYPHNAIQNIRKSSPKTPRVTKASYERVDAKLSPDELRFDYVIKGDTPHWRPTRVFDDGSKVFIEFPEGLAVSEAPPLFVTDSKGSISKLVNYRVRDGYYVVDRLFDAAELRLGEKKQTVVRIERAS</sequence>
<dbReference type="CDD" id="cd06911">
    <property type="entry name" value="VirB9_CagX_TrbG"/>
    <property type="match status" value="1"/>
</dbReference>
<accession>A0A420WJL8</accession>
<dbReference type="AlphaFoldDB" id="A0A420WJL8"/>
<gene>
    <name evidence="3" type="ORF">DES40_0520</name>
</gene>
<dbReference type="Pfam" id="PF03524">
    <property type="entry name" value="CagX"/>
    <property type="match status" value="1"/>
</dbReference>
<protein>
    <submittedName>
        <fullName evidence="3">Type IV secretion system protein VirB9</fullName>
    </submittedName>
</protein>
<proteinExistence type="inferred from homology"/>
<dbReference type="Gene3D" id="2.60.40.2500">
    <property type="match status" value="1"/>
</dbReference>
<dbReference type="EMBL" id="RBII01000001">
    <property type="protein sequence ID" value="RKQ71207.1"/>
    <property type="molecule type" value="Genomic_DNA"/>
</dbReference>
<reference evidence="3 4" key="1">
    <citation type="submission" date="2018-10" db="EMBL/GenBank/DDBJ databases">
        <title>Genomic Encyclopedia of Type Strains, Phase IV (KMG-IV): sequencing the most valuable type-strain genomes for metagenomic binning, comparative biology and taxonomic classification.</title>
        <authorList>
            <person name="Goeker M."/>
        </authorList>
    </citation>
    <scope>NUCLEOTIDE SEQUENCE [LARGE SCALE GENOMIC DNA]</scope>
    <source>
        <strain evidence="3 4">DSM 22008</strain>
    </source>
</reference>
<dbReference type="InterPro" id="IPR014142">
    <property type="entry name" value="TrbG_Ti"/>
</dbReference>
<keyword evidence="2" id="KW-0732">Signal</keyword>
<evidence type="ECO:0000313" key="4">
    <source>
        <dbReference type="Proteomes" id="UP000282211"/>
    </source>
</evidence>
<evidence type="ECO:0000256" key="2">
    <source>
        <dbReference type="ARBA" id="ARBA00022729"/>
    </source>
</evidence>
<dbReference type="RefSeq" id="WP_170144847.1">
    <property type="nucleotide sequence ID" value="NZ_RBII01000001.1"/>
</dbReference>
<name>A0A420WJL8_9PROT</name>
<dbReference type="InterPro" id="IPR038161">
    <property type="entry name" value="VirB9/CagX/TrbG_C_sf"/>
</dbReference>
<organism evidence="3 4">
    <name type="scientific">Litorimonas taeanensis</name>
    <dbReference type="NCBI Taxonomy" id="568099"/>
    <lineage>
        <taxon>Bacteria</taxon>
        <taxon>Pseudomonadati</taxon>
        <taxon>Pseudomonadota</taxon>
        <taxon>Alphaproteobacteria</taxon>
        <taxon>Maricaulales</taxon>
        <taxon>Robiginitomaculaceae</taxon>
    </lineage>
</organism>
<evidence type="ECO:0000313" key="3">
    <source>
        <dbReference type="EMBL" id="RKQ71207.1"/>
    </source>
</evidence>
<keyword evidence="4" id="KW-1185">Reference proteome</keyword>
<comment type="similarity">
    <text evidence="1">Belongs to the TrbG/VirB9 family.</text>
</comment>
<comment type="caution">
    <text evidence="3">The sequence shown here is derived from an EMBL/GenBank/DDBJ whole genome shotgun (WGS) entry which is preliminary data.</text>
</comment>
<dbReference type="Proteomes" id="UP000282211">
    <property type="component" value="Unassembled WGS sequence"/>
</dbReference>
<dbReference type="InterPro" id="IPR010258">
    <property type="entry name" value="Conjugal_tfr_TrbG/VirB9/CagX"/>
</dbReference>
<dbReference type="InterPro" id="IPR033645">
    <property type="entry name" value="VirB9/CagX/TrbG_C"/>
</dbReference>
<dbReference type="InParanoid" id="A0A420WJL8"/>